<evidence type="ECO:0000259" key="3">
    <source>
        <dbReference type="SMART" id="SM01003"/>
    </source>
</evidence>
<keyword evidence="1" id="KW-0560">Oxidoreductase</keyword>
<dbReference type="InterPro" id="IPR007698">
    <property type="entry name" value="AlaDH/PNT_NAD(H)-bd"/>
</dbReference>
<dbReference type="InterPro" id="IPR036291">
    <property type="entry name" value="NAD(P)-bd_dom_sf"/>
</dbReference>
<comment type="caution">
    <text evidence="4">The sequence shown here is derived from an EMBL/GenBank/DDBJ whole genome shotgun (WGS) entry which is preliminary data.</text>
</comment>
<dbReference type="SMART" id="SM01003">
    <property type="entry name" value="AlaDh_PNT_N"/>
    <property type="match status" value="1"/>
</dbReference>
<sequence>MNLDSTPTAVEQPCETGSRRRRLTIGLPRNEEPAERRFPLTPEGAAQLIQRGFKVKMQENAAEPIHYDDAKYIRAGVDITTRAEALACDIVIHTAPMSLSDARCLRRGAMLLTLLKAACTDERTLRQLLERHVITIALDLVEDEKGHTPFADILAEIDGRASIAIASSLLADSQKGKGILLGGVAGIVPCETVIIGSGIAACAAARSAVGLGATVRMFDNDVYSLRQASHELGPWAITSSLHPRTLDNALRSADVVVATPTSTPFVLHSDTVKMMKRGVLTFDLTADADGSAFPSMTPIDLALASAVDSTLRSENRVCYVRAGSAVARTASMALTNTLLTLLESIVSCEGPSNALKLHPGMQKATLTFFGKPVHQRIAAILHIRSIDISIFLTLS</sequence>
<feature type="domain" description="Alanine dehydrogenase/pyridine nucleotide transhydrogenase N-terminal" evidence="3">
    <location>
        <begin position="26"/>
        <end position="158"/>
    </location>
</feature>
<dbReference type="Pfam" id="PF01262">
    <property type="entry name" value="AlaDh_PNT_C"/>
    <property type="match status" value="1"/>
</dbReference>
<proteinExistence type="predicted"/>
<dbReference type="GeneID" id="82149442"/>
<dbReference type="EMBL" id="SJSA01000001">
    <property type="protein sequence ID" value="TGG40352.1"/>
    <property type="molecule type" value="Genomic_DNA"/>
</dbReference>
<reference evidence="4 5" key="1">
    <citation type="submission" date="2019-02" db="EMBL/GenBank/DDBJ databases">
        <title>Isolation and identification of novel species under the genus Muribaculum.</title>
        <authorList>
            <person name="Miyake S."/>
            <person name="Ding Y."/>
            <person name="Low A."/>
            <person name="Soh M."/>
            <person name="Seedorf H."/>
        </authorList>
    </citation>
    <scope>NUCLEOTIDE SEQUENCE [LARGE SCALE GENOMIC DNA]</scope>
    <source>
        <strain evidence="4 5">TLL-A3</strain>
    </source>
</reference>
<dbReference type="AlphaFoldDB" id="A0A4Z0VAZ4"/>
<protein>
    <submittedName>
        <fullName evidence="4">Uncharacterized protein</fullName>
    </submittedName>
</protein>
<dbReference type="SMART" id="SM01002">
    <property type="entry name" value="AlaDh_PNT_C"/>
    <property type="match status" value="1"/>
</dbReference>
<dbReference type="SUPFAM" id="SSF51735">
    <property type="entry name" value="NAD(P)-binding Rossmann-fold domains"/>
    <property type="match status" value="1"/>
</dbReference>
<dbReference type="PANTHER" id="PTHR42795">
    <property type="entry name" value="ALANINE DEHYDROGENASE"/>
    <property type="match status" value="1"/>
</dbReference>
<dbReference type="Proteomes" id="UP000297635">
    <property type="component" value="Unassembled WGS sequence"/>
</dbReference>
<dbReference type="Gene3D" id="3.40.50.720">
    <property type="entry name" value="NAD(P)-binding Rossmann-like Domain"/>
    <property type="match status" value="2"/>
</dbReference>
<keyword evidence="5" id="KW-1185">Reference proteome</keyword>
<organism evidence="4 5">
    <name type="scientific">Duncaniella freteri</name>
    <dbReference type="NCBI Taxonomy" id="2530391"/>
    <lineage>
        <taxon>Bacteria</taxon>
        <taxon>Pseudomonadati</taxon>
        <taxon>Bacteroidota</taxon>
        <taxon>Bacteroidia</taxon>
        <taxon>Bacteroidales</taxon>
        <taxon>Muribaculaceae</taxon>
        <taxon>Duncaniella</taxon>
    </lineage>
</organism>
<dbReference type="GO" id="GO:0000286">
    <property type="term" value="F:alanine dehydrogenase activity"/>
    <property type="evidence" value="ECO:0007669"/>
    <property type="project" value="TreeGrafter"/>
</dbReference>
<evidence type="ECO:0000313" key="4">
    <source>
        <dbReference type="EMBL" id="TGG40352.1"/>
    </source>
</evidence>
<accession>A0A4Z0VAZ4</accession>
<name>A0A4Z0VAZ4_9BACT</name>
<dbReference type="SUPFAM" id="SSF52283">
    <property type="entry name" value="Formate/glycerate dehydrogenase catalytic domain-like"/>
    <property type="match status" value="1"/>
</dbReference>
<dbReference type="GO" id="GO:0005886">
    <property type="term" value="C:plasma membrane"/>
    <property type="evidence" value="ECO:0007669"/>
    <property type="project" value="TreeGrafter"/>
</dbReference>
<gene>
    <name evidence="4" type="ORF">EZ315_06525</name>
</gene>
<evidence type="ECO:0000313" key="5">
    <source>
        <dbReference type="Proteomes" id="UP000297635"/>
    </source>
</evidence>
<evidence type="ECO:0000256" key="1">
    <source>
        <dbReference type="ARBA" id="ARBA00023002"/>
    </source>
</evidence>
<feature type="domain" description="Alanine dehydrogenase/pyridine nucleotide transhydrogenase NAD(H)-binding" evidence="2">
    <location>
        <begin position="170"/>
        <end position="305"/>
    </location>
</feature>
<dbReference type="GO" id="GO:0006524">
    <property type="term" value="P:alanine catabolic process"/>
    <property type="evidence" value="ECO:0007669"/>
    <property type="project" value="TreeGrafter"/>
</dbReference>
<dbReference type="PANTHER" id="PTHR42795:SF1">
    <property type="entry name" value="ALANINE DEHYDROGENASE"/>
    <property type="match status" value="1"/>
</dbReference>
<dbReference type="InterPro" id="IPR007886">
    <property type="entry name" value="AlaDH/PNT_N"/>
</dbReference>
<dbReference type="RefSeq" id="WP_135471366.1">
    <property type="nucleotide sequence ID" value="NZ_CASGTF010000028.1"/>
</dbReference>
<evidence type="ECO:0000259" key="2">
    <source>
        <dbReference type="SMART" id="SM01002"/>
    </source>
</evidence>
<dbReference type="Pfam" id="PF05222">
    <property type="entry name" value="AlaDh_PNT_N"/>
    <property type="match status" value="1"/>
</dbReference>